<evidence type="ECO:0000313" key="2">
    <source>
        <dbReference type="EMBL" id="KAF0029287.1"/>
    </source>
</evidence>
<evidence type="ECO:0000256" key="1">
    <source>
        <dbReference type="SAM" id="MobiDB-lite"/>
    </source>
</evidence>
<sequence>MLQSLLLLQKRGGVQRRGRAGRTQWDGNDPVSIGVSRREQRPGRTPGPQPREKLIQPADYSTAGDSKCFREDKKNERGHLHINVIQTFYFFKVASFEDKHAGGGE</sequence>
<dbReference type="EMBL" id="VEVO01000016">
    <property type="protein sequence ID" value="KAF0029287.1"/>
    <property type="molecule type" value="Genomic_DNA"/>
</dbReference>
<protein>
    <submittedName>
        <fullName evidence="2">Uncharacterized protein</fullName>
    </submittedName>
</protein>
<accession>A0A6A4S835</accession>
<feature type="region of interest" description="Disordered" evidence="1">
    <location>
        <begin position="12"/>
        <end position="65"/>
    </location>
</feature>
<dbReference type="AlphaFoldDB" id="A0A6A4S835"/>
<evidence type="ECO:0000313" key="3">
    <source>
        <dbReference type="Proteomes" id="UP000438429"/>
    </source>
</evidence>
<dbReference type="Proteomes" id="UP000438429">
    <property type="component" value="Unassembled WGS sequence"/>
</dbReference>
<name>A0A6A4S835_SCOMX</name>
<comment type="caution">
    <text evidence="2">The sequence shown here is derived from an EMBL/GenBank/DDBJ whole genome shotgun (WGS) entry which is preliminary data.</text>
</comment>
<reference evidence="2 3" key="1">
    <citation type="submission" date="2019-06" db="EMBL/GenBank/DDBJ databases">
        <title>Draft genomes of female and male turbot (Scophthalmus maximus).</title>
        <authorList>
            <person name="Xu H."/>
            <person name="Xu X.-W."/>
            <person name="Shao C."/>
            <person name="Chen S."/>
        </authorList>
    </citation>
    <scope>NUCLEOTIDE SEQUENCE [LARGE SCALE GENOMIC DNA]</scope>
    <source>
        <strain evidence="2">Ysfricsl-2016a</strain>
        <tissue evidence="2">Blood</tissue>
    </source>
</reference>
<gene>
    <name evidence="2" type="ORF">F2P81_018392</name>
</gene>
<organism evidence="2 3">
    <name type="scientific">Scophthalmus maximus</name>
    <name type="common">Turbot</name>
    <name type="synonym">Psetta maxima</name>
    <dbReference type="NCBI Taxonomy" id="52904"/>
    <lineage>
        <taxon>Eukaryota</taxon>
        <taxon>Metazoa</taxon>
        <taxon>Chordata</taxon>
        <taxon>Craniata</taxon>
        <taxon>Vertebrata</taxon>
        <taxon>Euteleostomi</taxon>
        <taxon>Actinopterygii</taxon>
        <taxon>Neopterygii</taxon>
        <taxon>Teleostei</taxon>
        <taxon>Neoteleostei</taxon>
        <taxon>Acanthomorphata</taxon>
        <taxon>Carangaria</taxon>
        <taxon>Pleuronectiformes</taxon>
        <taxon>Pleuronectoidei</taxon>
        <taxon>Scophthalmidae</taxon>
        <taxon>Scophthalmus</taxon>
    </lineage>
</organism>
<proteinExistence type="predicted"/>